<proteinExistence type="predicted"/>
<organism evidence="1 2">
    <name type="scientific">Brachybacterium rhamnosum</name>
    <dbReference type="NCBI Taxonomy" id="173361"/>
    <lineage>
        <taxon>Bacteria</taxon>
        <taxon>Bacillati</taxon>
        <taxon>Actinomycetota</taxon>
        <taxon>Actinomycetes</taxon>
        <taxon>Micrococcales</taxon>
        <taxon>Dermabacteraceae</taxon>
        <taxon>Brachybacterium</taxon>
    </lineage>
</organism>
<accession>A0ABW4PXA6</accession>
<evidence type="ECO:0000313" key="1">
    <source>
        <dbReference type="EMBL" id="MFD1834081.1"/>
    </source>
</evidence>
<comment type="caution">
    <text evidence="1">The sequence shown here is derived from an EMBL/GenBank/DDBJ whole genome shotgun (WGS) entry which is preliminary data.</text>
</comment>
<evidence type="ECO:0000313" key="2">
    <source>
        <dbReference type="Proteomes" id="UP001597280"/>
    </source>
</evidence>
<gene>
    <name evidence="1" type="ORF">ACFSDA_03240</name>
</gene>
<evidence type="ECO:0008006" key="3">
    <source>
        <dbReference type="Google" id="ProtNLM"/>
    </source>
</evidence>
<dbReference type="RefSeq" id="WP_343903521.1">
    <property type="nucleotide sequence ID" value="NZ_BAAAIS010000002.1"/>
</dbReference>
<protein>
    <recommendedName>
        <fullName evidence="3">Protein kinase domain-containing protein</fullName>
    </recommendedName>
</protein>
<dbReference type="Proteomes" id="UP001597280">
    <property type="component" value="Unassembled WGS sequence"/>
</dbReference>
<sequence>MELFLRDVATIPEQYFALRHGEILRDGLGAVHLVATLFVDTPRGDGRDQLEAPGVASNVVIWNPRLADDLETFAEIEAADLDERVVDAVRERGLADRTQRIAQDLARTGPVLRSRADAEALAPGELATRIACGEHGDARVAEIVEILIGGSAYMPGPAPEAFARRAVGSSSVSTRHLIEAAFAEEPRGSDVMVYELGIVLWELAKGAESA</sequence>
<name>A0ABW4PXA6_9MICO</name>
<keyword evidence="2" id="KW-1185">Reference proteome</keyword>
<dbReference type="EMBL" id="JBHUFL010000002">
    <property type="protein sequence ID" value="MFD1834081.1"/>
    <property type="molecule type" value="Genomic_DNA"/>
</dbReference>
<reference evidence="2" key="1">
    <citation type="journal article" date="2019" name="Int. J. Syst. Evol. Microbiol.">
        <title>The Global Catalogue of Microorganisms (GCM) 10K type strain sequencing project: providing services to taxonomists for standard genome sequencing and annotation.</title>
        <authorList>
            <consortium name="The Broad Institute Genomics Platform"/>
            <consortium name="The Broad Institute Genome Sequencing Center for Infectious Disease"/>
            <person name="Wu L."/>
            <person name="Ma J."/>
        </authorList>
    </citation>
    <scope>NUCLEOTIDE SEQUENCE [LARGE SCALE GENOMIC DNA]</scope>
    <source>
        <strain evidence="2">JCM 11650</strain>
    </source>
</reference>